<dbReference type="Pfam" id="PF02902">
    <property type="entry name" value="Peptidase_C48"/>
    <property type="match status" value="1"/>
</dbReference>
<dbReference type="InterPro" id="IPR015410">
    <property type="entry name" value="DUF1985"/>
</dbReference>
<dbReference type="OMA" id="NIWIFEC"/>
<proteinExistence type="inferred from homology"/>
<protein>
    <recommendedName>
        <fullName evidence="5">Ubiquitin-like protease family profile domain-containing protein</fullName>
    </recommendedName>
</protein>
<dbReference type="GO" id="GO:0008234">
    <property type="term" value="F:cysteine-type peptidase activity"/>
    <property type="evidence" value="ECO:0007669"/>
    <property type="project" value="InterPro"/>
</dbReference>
<dbReference type="InterPro" id="IPR003653">
    <property type="entry name" value="Peptidase_C48_C"/>
</dbReference>
<organism evidence="6 7">
    <name type="scientific">Capsicum annuum</name>
    <name type="common">Capsicum pepper</name>
    <dbReference type="NCBI Taxonomy" id="4072"/>
    <lineage>
        <taxon>Eukaryota</taxon>
        <taxon>Viridiplantae</taxon>
        <taxon>Streptophyta</taxon>
        <taxon>Embryophyta</taxon>
        <taxon>Tracheophyta</taxon>
        <taxon>Spermatophyta</taxon>
        <taxon>Magnoliopsida</taxon>
        <taxon>eudicotyledons</taxon>
        <taxon>Gunneridae</taxon>
        <taxon>Pentapetalae</taxon>
        <taxon>asterids</taxon>
        <taxon>lamiids</taxon>
        <taxon>Solanales</taxon>
        <taxon>Solanaceae</taxon>
        <taxon>Solanoideae</taxon>
        <taxon>Capsiceae</taxon>
        <taxon>Capsicum</taxon>
    </lineage>
</organism>
<feature type="region of interest" description="Disordered" evidence="4">
    <location>
        <begin position="844"/>
        <end position="872"/>
    </location>
</feature>
<feature type="region of interest" description="Disordered" evidence="4">
    <location>
        <begin position="230"/>
        <end position="252"/>
    </location>
</feature>
<dbReference type="EMBL" id="AYRZ02000004">
    <property type="protein sequence ID" value="PHT83228.1"/>
    <property type="molecule type" value="Genomic_DNA"/>
</dbReference>
<evidence type="ECO:0000256" key="3">
    <source>
        <dbReference type="ARBA" id="ARBA00022801"/>
    </source>
</evidence>
<sequence length="872" mass="100126">MLEIQQDIKDEIHVYVQGKILKFTILEFAIITGLKCTDDIDEFMYTSSSKFPLMSKYFPESGGGITRSKLITRVKMGNFENSVDALNLAILYFVHTFMLSQHKEAPISVAHFKMVEDGRYIHFPWGNITFEKLINSWRQDFRVAKQLYSLGGMPHALNIWIFECCSTVDKKTALRHGNIIPRILNWSVECTRPKYEFFMSGMFSKVNEQIAELKTLISNIPAEVVKALKKEENKESPEEKIVHQQESAEEGSKINDSVYKNDLSHEEEYTGPVIHLTNDEPSVLEPLKTEIQDCVHIHTECPTIAEVQFDQKDKNNNTIQAGCTEDLIIQHSPQMKHLEDEHNAAIKTGCTEELSIHLEDVLMSDKEEASIEDLKKEHSPVMDEPIATKELCCADELNKHHSTNLKDLQDDVNATITEFVQDALDALIFELSTPSNTNKFDVVTPNLVTESQWSLSDSQFPPDFPDAQVRELEAAKAREVKQKSTVKRDRKNSKIFRSPYITKFGSSSKDEGSFDNEEKQRYIFYGCTIFEDLPNQLINDYSQWIEIGLLKFHASKKQTDKHYLKHTPGLGYPLLDFIVAQALSKNWFYLISQLKMCWNDEHLDVIFYYLREKSKLQQCDTYRYTTTICFFKTYMDKTYKRYFPAVKTDQISTQEDWVESVACASNEIATTNIINRFCIPTDLPWHLVVEVYVPINCGKEHHWVLAVIVLKERTIRVYDSLSSKKKSEPPTEIRKLAPMLPTYLLDSGVFEKTERIDWSTLKAYEGKLGLQTGKISHNPFEVEYVQNIPQQASDSLNCGVFVSAYAEILSEGQEVHSCEFETASQRAWYASLLWNYGVAKAKKGYTSDNDDPPRSKNTFLQSPDESAIVTLE</sequence>
<dbReference type="PANTHER" id="PTHR48449:SF1">
    <property type="entry name" value="DUF1985 DOMAIN-CONTAINING PROTEIN"/>
    <property type="match status" value="1"/>
</dbReference>
<keyword evidence="3" id="KW-0378">Hydrolase</keyword>
<feature type="domain" description="Ubiquitin-like protease family profile" evidence="5">
    <location>
        <begin position="581"/>
        <end position="809"/>
    </location>
</feature>
<dbReference type="Gramene" id="PHT83228">
    <property type="protein sequence ID" value="PHT83228"/>
    <property type="gene ID" value="T459_11671"/>
</dbReference>
<dbReference type="GO" id="GO:0006508">
    <property type="term" value="P:proteolysis"/>
    <property type="evidence" value="ECO:0007669"/>
    <property type="project" value="UniProtKB-KW"/>
</dbReference>
<evidence type="ECO:0000256" key="2">
    <source>
        <dbReference type="ARBA" id="ARBA00022670"/>
    </source>
</evidence>
<feature type="compositionally biased region" description="Polar residues" evidence="4">
    <location>
        <begin position="855"/>
        <end position="864"/>
    </location>
</feature>
<accession>A0A2G2ZMK6</accession>
<comment type="caution">
    <text evidence="6">The sequence shown here is derived from an EMBL/GenBank/DDBJ whole genome shotgun (WGS) entry which is preliminary data.</text>
</comment>
<name>A0A2G2ZMK6_CAPAN</name>
<dbReference type="AlphaFoldDB" id="A0A2G2ZMK6"/>
<evidence type="ECO:0000256" key="4">
    <source>
        <dbReference type="SAM" id="MobiDB-lite"/>
    </source>
</evidence>
<dbReference type="PANTHER" id="PTHR48449">
    <property type="entry name" value="DUF1985 DOMAIN-CONTAINING PROTEIN"/>
    <property type="match status" value="1"/>
</dbReference>
<evidence type="ECO:0000313" key="6">
    <source>
        <dbReference type="EMBL" id="PHT83228.1"/>
    </source>
</evidence>
<dbReference type="Pfam" id="PF09331">
    <property type="entry name" value="DUF1985"/>
    <property type="match status" value="1"/>
</dbReference>
<evidence type="ECO:0000259" key="5">
    <source>
        <dbReference type="PROSITE" id="PS50600"/>
    </source>
</evidence>
<reference evidence="6 7" key="1">
    <citation type="journal article" date="2014" name="Nat. Genet.">
        <title>Genome sequence of the hot pepper provides insights into the evolution of pungency in Capsicum species.</title>
        <authorList>
            <person name="Kim S."/>
            <person name="Park M."/>
            <person name="Yeom S.I."/>
            <person name="Kim Y.M."/>
            <person name="Lee J.M."/>
            <person name="Lee H.A."/>
            <person name="Seo E."/>
            <person name="Choi J."/>
            <person name="Cheong K."/>
            <person name="Kim K.T."/>
            <person name="Jung K."/>
            <person name="Lee G.W."/>
            <person name="Oh S.K."/>
            <person name="Bae C."/>
            <person name="Kim S.B."/>
            <person name="Lee H.Y."/>
            <person name="Kim S.Y."/>
            <person name="Kim M.S."/>
            <person name="Kang B.C."/>
            <person name="Jo Y.D."/>
            <person name="Yang H.B."/>
            <person name="Jeong H.J."/>
            <person name="Kang W.H."/>
            <person name="Kwon J.K."/>
            <person name="Shin C."/>
            <person name="Lim J.Y."/>
            <person name="Park J.H."/>
            <person name="Huh J.H."/>
            <person name="Kim J.S."/>
            <person name="Kim B.D."/>
            <person name="Cohen O."/>
            <person name="Paran I."/>
            <person name="Suh M.C."/>
            <person name="Lee S.B."/>
            <person name="Kim Y.K."/>
            <person name="Shin Y."/>
            <person name="Noh S.J."/>
            <person name="Park J."/>
            <person name="Seo Y.S."/>
            <person name="Kwon S.Y."/>
            <person name="Kim H.A."/>
            <person name="Park J.M."/>
            <person name="Kim H.J."/>
            <person name="Choi S.B."/>
            <person name="Bosland P.W."/>
            <person name="Reeves G."/>
            <person name="Jo S.H."/>
            <person name="Lee B.W."/>
            <person name="Cho H.T."/>
            <person name="Choi H.S."/>
            <person name="Lee M.S."/>
            <person name="Yu Y."/>
            <person name="Do Choi Y."/>
            <person name="Park B.S."/>
            <person name="van Deynze A."/>
            <person name="Ashrafi H."/>
            <person name="Hill T."/>
            <person name="Kim W.T."/>
            <person name="Pai H.S."/>
            <person name="Ahn H.K."/>
            <person name="Yeam I."/>
            <person name="Giovannoni J.J."/>
            <person name="Rose J.K."/>
            <person name="Sorensen I."/>
            <person name="Lee S.J."/>
            <person name="Kim R.W."/>
            <person name="Choi I.Y."/>
            <person name="Choi B.S."/>
            <person name="Lim J.S."/>
            <person name="Lee Y.H."/>
            <person name="Choi D."/>
        </authorList>
    </citation>
    <scope>NUCLEOTIDE SEQUENCE [LARGE SCALE GENOMIC DNA]</scope>
    <source>
        <strain evidence="7">cv. CM334</strain>
    </source>
</reference>
<evidence type="ECO:0000256" key="1">
    <source>
        <dbReference type="ARBA" id="ARBA00005234"/>
    </source>
</evidence>
<gene>
    <name evidence="6" type="ORF">T459_11671</name>
</gene>
<feature type="compositionally biased region" description="Basic and acidic residues" evidence="4">
    <location>
        <begin position="230"/>
        <end position="243"/>
    </location>
</feature>
<dbReference type="Proteomes" id="UP000222542">
    <property type="component" value="Unassembled WGS sequence"/>
</dbReference>
<evidence type="ECO:0000313" key="7">
    <source>
        <dbReference type="Proteomes" id="UP000222542"/>
    </source>
</evidence>
<keyword evidence="2" id="KW-0645">Protease</keyword>
<dbReference type="InterPro" id="IPR038765">
    <property type="entry name" value="Papain-like_cys_pep_sf"/>
</dbReference>
<dbReference type="Gene3D" id="3.40.395.10">
    <property type="entry name" value="Adenoviral Proteinase, Chain A"/>
    <property type="match status" value="1"/>
</dbReference>
<reference evidence="6 7" key="2">
    <citation type="journal article" date="2017" name="Genome Biol.">
        <title>New reference genome sequences of hot pepper reveal the massive evolution of plant disease-resistance genes by retroduplication.</title>
        <authorList>
            <person name="Kim S."/>
            <person name="Park J."/>
            <person name="Yeom S.I."/>
            <person name="Kim Y.M."/>
            <person name="Seo E."/>
            <person name="Kim K.T."/>
            <person name="Kim M.S."/>
            <person name="Lee J.M."/>
            <person name="Cheong K."/>
            <person name="Shin H.S."/>
            <person name="Kim S.B."/>
            <person name="Han K."/>
            <person name="Lee J."/>
            <person name="Park M."/>
            <person name="Lee H.A."/>
            <person name="Lee H.Y."/>
            <person name="Lee Y."/>
            <person name="Oh S."/>
            <person name="Lee J.H."/>
            <person name="Choi E."/>
            <person name="Choi E."/>
            <person name="Lee S.E."/>
            <person name="Jeon J."/>
            <person name="Kim H."/>
            <person name="Choi G."/>
            <person name="Song H."/>
            <person name="Lee J."/>
            <person name="Lee S.C."/>
            <person name="Kwon J.K."/>
            <person name="Lee H.Y."/>
            <person name="Koo N."/>
            <person name="Hong Y."/>
            <person name="Kim R.W."/>
            <person name="Kang W.H."/>
            <person name="Huh J.H."/>
            <person name="Kang B.C."/>
            <person name="Yang T.J."/>
            <person name="Lee Y.H."/>
            <person name="Bennetzen J.L."/>
            <person name="Choi D."/>
        </authorList>
    </citation>
    <scope>NUCLEOTIDE SEQUENCE [LARGE SCALE GENOMIC DNA]</scope>
    <source>
        <strain evidence="7">cv. CM334</strain>
    </source>
</reference>
<dbReference type="SUPFAM" id="SSF54001">
    <property type="entry name" value="Cysteine proteinases"/>
    <property type="match status" value="1"/>
</dbReference>
<keyword evidence="7" id="KW-1185">Reference proteome</keyword>
<dbReference type="PROSITE" id="PS50600">
    <property type="entry name" value="ULP_PROTEASE"/>
    <property type="match status" value="1"/>
</dbReference>
<comment type="similarity">
    <text evidence="1">Belongs to the peptidase C48 family.</text>
</comment>